<dbReference type="GeneID" id="301191616"/>
<dbReference type="AlphaFoldDB" id="A0A023DKB7"/>
<name>A0A023DKB7_9BACL</name>
<comment type="caution">
    <text evidence="2">The sequence shown here is derived from an EMBL/GenBank/DDBJ whole genome shotgun (WGS) entry which is preliminary data.</text>
</comment>
<dbReference type="RefSeq" id="WP_017435000.1">
    <property type="nucleotide sequence ID" value="NZ_BAWO01000090.1"/>
</dbReference>
<dbReference type="OrthoDB" id="2942082at2"/>
<keyword evidence="3" id="KW-1185">Reference proteome</keyword>
<dbReference type="InterPro" id="IPR040612">
    <property type="entry name" value="ArsA_HSP20-like"/>
</dbReference>
<organism evidence="2 3">
    <name type="scientific">Parageobacillus caldoxylosilyticus NBRC 107762</name>
    <dbReference type="NCBI Taxonomy" id="1220594"/>
    <lineage>
        <taxon>Bacteria</taxon>
        <taxon>Bacillati</taxon>
        <taxon>Bacillota</taxon>
        <taxon>Bacilli</taxon>
        <taxon>Bacillales</taxon>
        <taxon>Anoxybacillaceae</taxon>
        <taxon>Saccharococcus</taxon>
    </lineage>
</organism>
<feature type="domain" description="ArsA HSP20-like" evidence="1">
    <location>
        <begin position="41"/>
        <end position="105"/>
    </location>
</feature>
<dbReference type="CDD" id="cd06464">
    <property type="entry name" value="ACD_sHsps-like"/>
    <property type="match status" value="1"/>
</dbReference>
<proteinExistence type="predicted"/>
<dbReference type="SUPFAM" id="SSF49764">
    <property type="entry name" value="HSP20-like chaperones"/>
    <property type="match status" value="1"/>
</dbReference>
<gene>
    <name evidence="2" type="ORF">GCA01S_090_00040</name>
</gene>
<dbReference type="InterPro" id="IPR008978">
    <property type="entry name" value="HSP20-like_chaperone"/>
</dbReference>
<protein>
    <recommendedName>
        <fullName evidence="1">ArsA HSP20-like domain-containing protein</fullName>
    </recommendedName>
</protein>
<reference evidence="2 3" key="1">
    <citation type="submission" date="2014-04" db="EMBL/GenBank/DDBJ databases">
        <title>Whole genome shotgun sequence of Geobacillus caldoxylosilyticus NBRC 107762.</title>
        <authorList>
            <person name="Hosoyama A."/>
            <person name="Hosoyama Y."/>
            <person name="Katano-Makiyama Y."/>
            <person name="Tsuchikane K."/>
            <person name="Ohji S."/>
            <person name="Ichikawa N."/>
            <person name="Yamazoe A."/>
            <person name="Fujita N."/>
        </authorList>
    </citation>
    <scope>NUCLEOTIDE SEQUENCE [LARGE SCALE GENOMIC DNA]</scope>
    <source>
        <strain evidence="2 3">NBRC 107762</strain>
    </source>
</reference>
<dbReference type="Proteomes" id="UP000023561">
    <property type="component" value="Unassembled WGS sequence"/>
</dbReference>
<dbReference type="Pfam" id="PF17886">
    <property type="entry name" value="ArsA_HSP20"/>
    <property type="match status" value="1"/>
</dbReference>
<accession>A0A023DKB7</accession>
<evidence type="ECO:0000313" key="3">
    <source>
        <dbReference type="Proteomes" id="UP000023561"/>
    </source>
</evidence>
<evidence type="ECO:0000313" key="2">
    <source>
        <dbReference type="EMBL" id="GAJ41712.1"/>
    </source>
</evidence>
<sequence>MHKNGEEQNELRQWLDLLCNDPLAPLLDEMIFRVEVLETEEDYIIEAELCHCQKEHIIVLRENRSLSIQIQQNGGMEKQRTILLPFSLADKYISAHFSAPILEIRISKSARQSDAQPQDNTVIHINE</sequence>
<dbReference type="Gene3D" id="2.60.40.790">
    <property type="match status" value="1"/>
</dbReference>
<evidence type="ECO:0000259" key="1">
    <source>
        <dbReference type="Pfam" id="PF17886"/>
    </source>
</evidence>
<dbReference type="EMBL" id="BAWO01000090">
    <property type="protein sequence ID" value="GAJ41712.1"/>
    <property type="molecule type" value="Genomic_DNA"/>
</dbReference>